<protein>
    <submittedName>
        <fullName evidence="1">Uncharacterized protein</fullName>
    </submittedName>
</protein>
<gene>
    <name evidence="1" type="ORF">CIT292_09765</name>
</gene>
<name>D4BGW0_9ENTR</name>
<dbReference type="HOGENOM" id="CLU_3231519_0_0_6"/>
<accession>D4BGW0</accession>
<organism evidence="1 2">
    <name type="scientific">Citrobacter youngae ATCC 29220</name>
    <dbReference type="NCBI Taxonomy" id="500640"/>
    <lineage>
        <taxon>Bacteria</taxon>
        <taxon>Pseudomonadati</taxon>
        <taxon>Pseudomonadota</taxon>
        <taxon>Gammaproteobacteria</taxon>
        <taxon>Enterobacterales</taxon>
        <taxon>Enterobacteriaceae</taxon>
        <taxon>Citrobacter</taxon>
        <taxon>Citrobacter freundii complex</taxon>
    </lineage>
</organism>
<reference evidence="1 2" key="1">
    <citation type="submission" date="2010-02" db="EMBL/GenBank/DDBJ databases">
        <authorList>
            <person name="Weinstock G."/>
            <person name="Sodergren E."/>
            <person name="Clifton S."/>
            <person name="Fulton L."/>
            <person name="Fulton B."/>
            <person name="Courtney L."/>
            <person name="Fronick C."/>
            <person name="Harrison M."/>
            <person name="Strong C."/>
            <person name="Farmer C."/>
            <person name="Delahaunty K."/>
            <person name="Markovic C."/>
            <person name="Hall O."/>
            <person name="Minx P."/>
            <person name="Tomlinson C."/>
            <person name="Mitreva M."/>
            <person name="Nelson J."/>
            <person name="Hou S."/>
            <person name="Wollam A."/>
            <person name="Pepin K.H."/>
            <person name="Johnson M."/>
            <person name="Bhonagiri V."/>
            <person name="Zhang X."/>
            <person name="Suruliraj S."/>
            <person name="Warren W."/>
            <person name="Chinwalla A."/>
            <person name="Mardis E.R."/>
            <person name="Wilson R.K."/>
        </authorList>
    </citation>
    <scope>NUCLEOTIDE SEQUENCE [LARGE SCALE GENOMIC DNA]</scope>
    <source>
        <strain evidence="1 2">ATCC 29220</strain>
    </source>
</reference>
<dbReference type="AlphaFoldDB" id="D4BGW0"/>
<dbReference type="Proteomes" id="UP000003880">
    <property type="component" value="Unassembled WGS sequence"/>
</dbReference>
<dbReference type="EMBL" id="ABWL02000021">
    <property type="protein sequence ID" value="EFE06709.1"/>
    <property type="molecule type" value="Genomic_DNA"/>
</dbReference>
<sequence>MFHNCSWDITYCRMAASPYPAYRLLTRRPDKTRQRRHQAITDA</sequence>
<evidence type="ECO:0000313" key="2">
    <source>
        <dbReference type="Proteomes" id="UP000003880"/>
    </source>
</evidence>
<evidence type="ECO:0000313" key="1">
    <source>
        <dbReference type="EMBL" id="EFE06709.1"/>
    </source>
</evidence>
<proteinExistence type="predicted"/>
<comment type="caution">
    <text evidence="1">The sequence shown here is derived from an EMBL/GenBank/DDBJ whole genome shotgun (WGS) entry which is preliminary data.</text>
</comment>